<dbReference type="EMBL" id="JAHGAV010008055">
    <property type="protein sequence ID" value="KAG6920411.1"/>
    <property type="molecule type" value="Genomic_DNA"/>
</dbReference>
<feature type="non-terminal residue" evidence="4">
    <location>
        <position position="190"/>
    </location>
</feature>
<dbReference type="InterPro" id="IPR002017">
    <property type="entry name" value="Spectrin_repeat"/>
</dbReference>
<protein>
    <submittedName>
        <fullName evidence="4">Dystonin</fullName>
    </submittedName>
</protein>
<sequence>AGSEPEAIRARLRSMQALREEIDVLQNDLDTLGVLGMELMSSCGDPDKPDVTKSLDDLYAAWHSLSKVWTERQGRLQEQLQAALRYQEAMQRLCDWLATAELRMAEEFLVGGDLELVRQQLVELKEFKRELYQCKVDVESLRHHGGAEDRGPPALLSDFRQRWDRLEEEIVSRQVGLSRLPESRVSLTSC</sequence>
<dbReference type="GO" id="GO:0003779">
    <property type="term" value="F:actin binding"/>
    <property type="evidence" value="ECO:0007669"/>
    <property type="project" value="UniProtKB-KW"/>
</dbReference>
<keyword evidence="3" id="KW-0175">Coiled coil</keyword>
<dbReference type="SUPFAM" id="SSF46966">
    <property type="entry name" value="Spectrin repeat"/>
    <property type="match status" value="1"/>
</dbReference>
<evidence type="ECO:0000256" key="1">
    <source>
        <dbReference type="ARBA" id="ARBA00022737"/>
    </source>
</evidence>
<dbReference type="Pfam" id="PF00435">
    <property type="entry name" value="Spectrin"/>
    <property type="match status" value="1"/>
</dbReference>
<dbReference type="Proteomes" id="UP000765507">
    <property type="component" value="Unassembled WGS sequence"/>
</dbReference>
<keyword evidence="5" id="KW-1185">Reference proteome</keyword>
<dbReference type="OrthoDB" id="10016565at2759"/>
<name>A0A8T1RUQ9_CHESE</name>
<keyword evidence="1" id="KW-0677">Repeat</keyword>
<gene>
    <name evidence="4" type="ORF">G0U57_019913</name>
</gene>
<evidence type="ECO:0000256" key="2">
    <source>
        <dbReference type="ARBA" id="ARBA00023203"/>
    </source>
</evidence>
<dbReference type="PANTHER" id="PTHR11915">
    <property type="entry name" value="SPECTRIN/FILAMIN RELATED CYTOSKELETAL PROTEIN"/>
    <property type="match status" value="1"/>
</dbReference>
<dbReference type="CDD" id="cd00176">
    <property type="entry name" value="SPEC"/>
    <property type="match status" value="1"/>
</dbReference>
<accession>A0A8T1RUQ9</accession>
<keyword evidence="2" id="KW-0009">Actin-binding</keyword>
<proteinExistence type="predicted"/>
<feature type="coiled-coil region" evidence="3">
    <location>
        <begin position="8"/>
        <end position="35"/>
    </location>
</feature>
<dbReference type="InterPro" id="IPR018159">
    <property type="entry name" value="Spectrin/alpha-actinin"/>
</dbReference>
<evidence type="ECO:0000313" key="5">
    <source>
        <dbReference type="Proteomes" id="UP000765507"/>
    </source>
</evidence>
<evidence type="ECO:0000256" key="3">
    <source>
        <dbReference type="SAM" id="Coils"/>
    </source>
</evidence>
<dbReference type="Gene3D" id="1.20.58.60">
    <property type="match status" value="1"/>
</dbReference>
<comment type="caution">
    <text evidence="4">The sequence shown here is derived from an EMBL/GenBank/DDBJ whole genome shotgun (WGS) entry which is preliminary data.</text>
</comment>
<organism evidence="4 5">
    <name type="scientific">Chelydra serpentina</name>
    <name type="common">Snapping turtle</name>
    <name type="synonym">Testudo serpentina</name>
    <dbReference type="NCBI Taxonomy" id="8475"/>
    <lineage>
        <taxon>Eukaryota</taxon>
        <taxon>Metazoa</taxon>
        <taxon>Chordata</taxon>
        <taxon>Craniata</taxon>
        <taxon>Vertebrata</taxon>
        <taxon>Euteleostomi</taxon>
        <taxon>Archelosauria</taxon>
        <taxon>Testudinata</taxon>
        <taxon>Testudines</taxon>
        <taxon>Cryptodira</taxon>
        <taxon>Durocryptodira</taxon>
        <taxon>Americhelydia</taxon>
        <taxon>Chelydroidea</taxon>
        <taxon>Chelydridae</taxon>
        <taxon>Chelydra</taxon>
    </lineage>
</organism>
<feature type="non-terminal residue" evidence="4">
    <location>
        <position position="1"/>
    </location>
</feature>
<dbReference type="AlphaFoldDB" id="A0A8T1RUQ9"/>
<dbReference type="SMART" id="SM00150">
    <property type="entry name" value="SPEC"/>
    <property type="match status" value="2"/>
</dbReference>
<reference evidence="4 5" key="1">
    <citation type="journal article" date="2020" name="G3 (Bethesda)">
        <title>Draft Genome of the Common Snapping Turtle, Chelydra serpentina, a Model for Phenotypic Plasticity in Reptiles.</title>
        <authorList>
            <person name="Das D."/>
            <person name="Singh S.K."/>
            <person name="Bierstedt J."/>
            <person name="Erickson A."/>
            <person name="Galli G.L.J."/>
            <person name="Crossley D.A. 2nd"/>
            <person name="Rhen T."/>
        </authorList>
    </citation>
    <scope>NUCLEOTIDE SEQUENCE [LARGE SCALE GENOMIC DNA]</scope>
    <source>
        <strain evidence="4">KW</strain>
    </source>
</reference>
<evidence type="ECO:0000313" key="4">
    <source>
        <dbReference type="EMBL" id="KAG6920411.1"/>
    </source>
</evidence>